<keyword evidence="3" id="KW-0964">Secreted</keyword>
<evidence type="ECO:0000256" key="1">
    <source>
        <dbReference type="ARBA" id="ARBA00004613"/>
    </source>
</evidence>
<keyword evidence="5 7" id="KW-0732">Signal</keyword>
<evidence type="ECO:0000313" key="8">
    <source>
        <dbReference type="Proteomes" id="UP000515152"/>
    </source>
</evidence>
<dbReference type="KEGG" id="char:122133253"/>
<dbReference type="CTD" id="255061"/>
<dbReference type="PANTHER" id="PTHR11250:SF5">
    <property type="entry name" value="PROTACHYKININ-1-LIKE ISOFORM X1-RELATED"/>
    <property type="match status" value="1"/>
</dbReference>
<keyword evidence="4" id="KW-0165">Cleavage on pair of basic residues</keyword>
<dbReference type="RefSeq" id="XP_042564962.1">
    <property type="nucleotide sequence ID" value="XM_042709028.1"/>
</dbReference>
<gene>
    <name evidence="9" type="primary">tac4</name>
</gene>
<keyword evidence="8" id="KW-1185">Reference proteome</keyword>
<dbReference type="PROSITE" id="PS00267">
    <property type="entry name" value="TACHYKININ"/>
    <property type="match status" value="1"/>
</dbReference>
<feature type="chain" id="PRO_5035478557" evidence="7">
    <location>
        <begin position="26"/>
        <end position="116"/>
    </location>
</feature>
<dbReference type="InterPro" id="IPR013055">
    <property type="entry name" value="Tachy_Neuro_lke_CS"/>
</dbReference>
<protein>
    <submittedName>
        <fullName evidence="9">Tachykinin-4</fullName>
    </submittedName>
</protein>
<comment type="subcellular location">
    <subcellularLocation>
        <location evidence="1">Secreted</location>
    </subcellularLocation>
</comment>
<dbReference type="OrthoDB" id="9538060at2759"/>
<evidence type="ECO:0000256" key="7">
    <source>
        <dbReference type="SAM" id="SignalP"/>
    </source>
</evidence>
<evidence type="ECO:0000256" key="3">
    <source>
        <dbReference type="ARBA" id="ARBA00022525"/>
    </source>
</evidence>
<feature type="signal peptide" evidence="7">
    <location>
        <begin position="1"/>
        <end position="25"/>
    </location>
</feature>
<evidence type="ECO:0000256" key="5">
    <source>
        <dbReference type="ARBA" id="ARBA00022729"/>
    </source>
</evidence>
<evidence type="ECO:0000256" key="2">
    <source>
        <dbReference type="ARBA" id="ARBA00007518"/>
    </source>
</evidence>
<reference evidence="9" key="1">
    <citation type="submission" date="2025-08" db="UniProtKB">
        <authorList>
            <consortium name="RefSeq"/>
        </authorList>
    </citation>
    <scope>IDENTIFICATION</scope>
</reference>
<dbReference type="GeneID" id="122133253"/>
<sequence>MVNMELVKFAILTVILYAQVYGSFGSPSDDRDIWSVENWQHQDPSDSGIAIRFVDLMKRSKSQQFHGLMGRSSGVTQPVRLGRKRNKGGEMFVGLMGRRSSSGELQEEWNKSQTYY</sequence>
<keyword evidence="6" id="KW-0027">Amidation</keyword>
<evidence type="ECO:0000256" key="6">
    <source>
        <dbReference type="ARBA" id="ARBA00022815"/>
    </source>
</evidence>
<evidence type="ECO:0000313" key="9">
    <source>
        <dbReference type="RefSeq" id="XP_042564962.1"/>
    </source>
</evidence>
<dbReference type="GO" id="GO:0005576">
    <property type="term" value="C:extracellular region"/>
    <property type="evidence" value="ECO:0007669"/>
    <property type="project" value="UniProtKB-SubCell"/>
</dbReference>
<comment type="similarity">
    <text evidence="2">Belongs to the tachykinin family.</text>
</comment>
<dbReference type="PANTHER" id="PTHR11250">
    <property type="entry name" value="TACHYKININ"/>
    <property type="match status" value="1"/>
</dbReference>
<accession>A0A8M1KM66</accession>
<proteinExistence type="inferred from homology"/>
<dbReference type="Proteomes" id="UP000515152">
    <property type="component" value="Chromosome 1"/>
</dbReference>
<organism evidence="8 9">
    <name type="scientific">Clupea harengus</name>
    <name type="common">Atlantic herring</name>
    <dbReference type="NCBI Taxonomy" id="7950"/>
    <lineage>
        <taxon>Eukaryota</taxon>
        <taxon>Metazoa</taxon>
        <taxon>Chordata</taxon>
        <taxon>Craniata</taxon>
        <taxon>Vertebrata</taxon>
        <taxon>Euteleostomi</taxon>
        <taxon>Actinopterygii</taxon>
        <taxon>Neopterygii</taxon>
        <taxon>Teleostei</taxon>
        <taxon>Clupei</taxon>
        <taxon>Clupeiformes</taxon>
        <taxon>Clupeoidei</taxon>
        <taxon>Clupeidae</taxon>
        <taxon>Clupea</taxon>
    </lineage>
</organism>
<evidence type="ECO:0000256" key="4">
    <source>
        <dbReference type="ARBA" id="ARBA00022685"/>
    </source>
</evidence>
<name>A0A8M1KM66_CLUHA</name>
<dbReference type="AlphaFoldDB" id="A0A8M1KM66"/>